<name>A0A428SIQ3_9HYPO</name>
<comment type="caution">
    <text evidence="2">The sequence shown here is derived from an EMBL/GenBank/DDBJ whole genome shotgun (WGS) entry which is preliminary data.</text>
</comment>
<reference evidence="2 3" key="1">
    <citation type="submission" date="2017-06" db="EMBL/GenBank/DDBJ databases">
        <title>Comparative genomic analysis of Ambrosia Fusariam Clade fungi.</title>
        <authorList>
            <person name="Stajich J.E."/>
            <person name="Carrillo J."/>
            <person name="Kijimoto T."/>
            <person name="Eskalen A."/>
            <person name="O'Donnell K."/>
            <person name="Kasson M."/>
        </authorList>
    </citation>
    <scope>NUCLEOTIDE SEQUENCE [LARGE SCALE GENOMIC DNA]</scope>
    <source>
        <strain evidence="2 3">NRRL62579</strain>
    </source>
</reference>
<feature type="region of interest" description="Disordered" evidence="1">
    <location>
        <begin position="40"/>
        <end position="72"/>
    </location>
</feature>
<evidence type="ECO:0000313" key="3">
    <source>
        <dbReference type="Proteomes" id="UP000287144"/>
    </source>
</evidence>
<organism evidence="2 3">
    <name type="scientific">Fusarium oligoseptatum</name>
    <dbReference type="NCBI Taxonomy" id="2604345"/>
    <lineage>
        <taxon>Eukaryota</taxon>
        <taxon>Fungi</taxon>
        <taxon>Dikarya</taxon>
        <taxon>Ascomycota</taxon>
        <taxon>Pezizomycotina</taxon>
        <taxon>Sordariomycetes</taxon>
        <taxon>Hypocreomycetidae</taxon>
        <taxon>Hypocreales</taxon>
        <taxon>Nectriaceae</taxon>
        <taxon>Fusarium</taxon>
        <taxon>Fusarium solani species complex</taxon>
    </lineage>
</organism>
<evidence type="ECO:0000256" key="1">
    <source>
        <dbReference type="SAM" id="MobiDB-lite"/>
    </source>
</evidence>
<gene>
    <name evidence="2" type="ORF">CEP52_014856</name>
</gene>
<sequence length="72" mass="8401">MALKLNTTSNVDAIDSPSLLRCNARVTLAINDFKQRNLKQRNLKQRNLKQRNLKQRNLKQRNLGSDRNKGRL</sequence>
<protein>
    <submittedName>
        <fullName evidence="2">Uncharacterized protein</fullName>
    </submittedName>
</protein>
<dbReference type="EMBL" id="NKCK01000242">
    <property type="protein sequence ID" value="RSL89665.1"/>
    <property type="molecule type" value="Genomic_DNA"/>
</dbReference>
<dbReference type="Proteomes" id="UP000287144">
    <property type="component" value="Unassembled WGS sequence"/>
</dbReference>
<evidence type="ECO:0000313" key="2">
    <source>
        <dbReference type="EMBL" id="RSL89665.1"/>
    </source>
</evidence>
<keyword evidence="3" id="KW-1185">Reference proteome</keyword>
<feature type="compositionally biased region" description="Basic residues" evidence="1">
    <location>
        <begin position="40"/>
        <end position="59"/>
    </location>
</feature>
<dbReference type="AlphaFoldDB" id="A0A428SIQ3"/>
<proteinExistence type="predicted"/>
<accession>A0A428SIQ3</accession>